<reference evidence="2 3" key="1">
    <citation type="submission" date="2020-08" db="EMBL/GenBank/DDBJ databases">
        <title>Genomic Encyclopedia of Type Strains, Phase IV (KMG-IV): sequencing the most valuable type-strain genomes for metagenomic binning, comparative biology and taxonomic classification.</title>
        <authorList>
            <person name="Goeker M."/>
        </authorList>
    </citation>
    <scope>NUCLEOTIDE SEQUENCE [LARGE SCALE GENOMIC DNA]</scope>
    <source>
        <strain evidence="2 3">DSM 107085</strain>
    </source>
</reference>
<sequence length="166" mass="17637">MLGALVVLKQAAGGGSVGLPYRARKQLFSAAERSFLGVLDTAVGPEYRVFGKVRIADIATVRSGLGASARRAALNRIAFKHVDFVVCRADDLSVVCAVELDDASHRGARARRRDAFVADVCRVIGLPLLQVPARSGYAMHALREGFLDCIAPQATLHATAPAARRG</sequence>
<dbReference type="Pfam" id="PF10881">
    <property type="entry name" value="DUF2726"/>
    <property type="match status" value="1"/>
</dbReference>
<evidence type="ECO:0000259" key="1">
    <source>
        <dbReference type="Pfam" id="PF10881"/>
    </source>
</evidence>
<dbReference type="EMBL" id="JACHET010000001">
    <property type="protein sequence ID" value="MBB6184378.1"/>
    <property type="molecule type" value="Genomic_DNA"/>
</dbReference>
<protein>
    <recommendedName>
        <fullName evidence="1">DUF2726 domain-containing protein</fullName>
    </recommendedName>
</protein>
<dbReference type="RefSeq" id="WP_161782314.1">
    <property type="nucleotide sequence ID" value="NZ_JACHET010000001.1"/>
</dbReference>
<dbReference type="OrthoDB" id="5782056at2"/>
<evidence type="ECO:0000313" key="2">
    <source>
        <dbReference type="EMBL" id="MBB6184378.1"/>
    </source>
</evidence>
<dbReference type="AlphaFoldDB" id="A0A841KQV3"/>
<dbReference type="Proteomes" id="UP000560000">
    <property type="component" value="Unassembled WGS sequence"/>
</dbReference>
<name>A0A841KQV3_9GAMM</name>
<gene>
    <name evidence="2" type="ORF">HNQ86_001723</name>
</gene>
<evidence type="ECO:0000313" key="3">
    <source>
        <dbReference type="Proteomes" id="UP000560000"/>
    </source>
</evidence>
<comment type="caution">
    <text evidence="2">The sequence shown here is derived from an EMBL/GenBank/DDBJ whole genome shotgun (WGS) entry which is preliminary data.</text>
</comment>
<dbReference type="InterPro" id="IPR024402">
    <property type="entry name" value="DUF2726"/>
</dbReference>
<proteinExistence type="predicted"/>
<organism evidence="2 3">
    <name type="scientific">Oleiagrimonas soli</name>
    <dbReference type="NCBI Taxonomy" id="1543381"/>
    <lineage>
        <taxon>Bacteria</taxon>
        <taxon>Pseudomonadati</taxon>
        <taxon>Pseudomonadota</taxon>
        <taxon>Gammaproteobacteria</taxon>
        <taxon>Lysobacterales</taxon>
        <taxon>Rhodanobacteraceae</taxon>
        <taxon>Oleiagrimonas</taxon>
    </lineage>
</organism>
<feature type="domain" description="DUF2726" evidence="1">
    <location>
        <begin position="25"/>
        <end position="146"/>
    </location>
</feature>
<accession>A0A841KQV3</accession>